<evidence type="ECO:0000256" key="1">
    <source>
        <dbReference type="ARBA" id="ARBA00006217"/>
    </source>
</evidence>
<feature type="binding site" evidence="6">
    <location>
        <position position="99"/>
    </location>
    <ligand>
        <name>Zn(2+)</name>
        <dbReference type="ChEBI" id="CHEBI:29105"/>
    </ligand>
</feature>
<gene>
    <name evidence="7" type="primary">mtcA1</name>
    <name evidence="7" type="ORF">A21D_01407</name>
    <name evidence="8" type="ORF">V2W34_17745</name>
</gene>
<dbReference type="CDD" id="cd03379">
    <property type="entry name" value="beta_CA_cladeD"/>
    <property type="match status" value="1"/>
</dbReference>
<feature type="binding site" evidence="6">
    <location>
        <position position="96"/>
    </location>
    <ligand>
        <name>Zn(2+)</name>
        <dbReference type="ChEBI" id="CHEBI:29105"/>
    </ligand>
</feature>
<comment type="catalytic activity">
    <reaction evidence="5">
        <text>hydrogencarbonate + H(+) = CO2 + H2O</text>
        <dbReference type="Rhea" id="RHEA:10748"/>
        <dbReference type="ChEBI" id="CHEBI:15377"/>
        <dbReference type="ChEBI" id="CHEBI:15378"/>
        <dbReference type="ChEBI" id="CHEBI:16526"/>
        <dbReference type="ChEBI" id="CHEBI:17544"/>
        <dbReference type="EC" id="4.2.1.1"/>
    </reaction>
</comment>
<evidence type="ECO:0000313" key="8">
    <source>
        <dbReference type="EMBL" id="MEF2293836.1"/>
    </source>
</evidence>
<dbReference type="EMBL" id="CP018622">
    <property type="protein sequence ID" value="AUJ24490.1"/>
    <property type="molecule type" value="Genomic_DNA"/>
</dbReference>
<organism evidence="7 9">
    <name type="scientific">Virgibacillus dokdonensis</name>
    <dbReference type="NCBI Taxonomy" id="302167"/>
    <lineage>
        <taxon>Bacteria</taxon>
        <taxon>Bacillati</taxon>
        <taxon>Bacillota</taxon>
        <taxon>Bacilli</taxon>
        <taxon>Bacillales</taxon>
        <taxon>Bacillaceae</taxon>
        <taxon>Virgibacillus</taxon>
    </lineage>
</organism>
<dbReference type="STRING" id="302167.GCA_900166595_00012"/>
<comment type="cofactor">
    <cofactor evidence="6">
        <name>Zn(2+)</name>
        <dbReference type="ChEBI" id="CHEBI:29105"/>
    </cofactor>
    <text evidence="6">Binds 1 zinc ion per subunit.</text>
</comment>
<keyword evidence="3 6" id="KW-0479">Metal-binding</keyword>
<sequence length="193" mass="21358">MNLLGEILTHNKDFVEKKEYESYQSSKFPNKHVLILSCMDTRLVELLPKAMNISNGDAKILKTAGALVSHPFGSIMRSILVGVYELEVDEIYVVGHHDCGMASVKAEQTLEKVKHRGISQETLDTLQYSGVDFNRFFRGFDSVEDSVRHSVSTIGNHPLMPDSVPVHGLVMDPETGKLDLVVDGYGTKAQAPV</sequence>
<reference evidence="8 10" key="3">
    <citation type="submission" date="2024-01" db="EMBL/GenBank/DDBJ databases">
        <title>Survival strategy associated with biotechnological potential of Virgibacillus dokdonensis T4.6 isolated from salt-fermented shrimp paste.</title>
        <authorList>
            <person name="Doan T.V."/>
            <person name="Quach N.T."/>
            <person name="Phi Q.-T."/>
        </authorList>
    </citation>
    <scope>NUCLEOTIDE SEQUENCE [LARGE SCALE GENOMIC DNA]</scope>
    <source>
        <strain evidence="8 10">T4.6</strain>
    </source>
</reference>
<dbReference type="PANTHER" id="PTHR43175:SF3">
    <property type="entry name" value="CARBON DISULFIDE HYDROLASE"/>
    <property type="match status" value="1"/>
</dbReference>
<dbReference type="SUPFAM" id="SSF53056">
    <property type="entry name" value="beta-carbonic anhydrase, cab"/>
    <property type="match status" value="1"/>
</dbReference>
<feature type="binding site" evidence="6">
    <location>
        <position position="40"/>
    </location>
    <ligand>
        <name>Zn(2+)</name>
        <dbReference type="ChEBI" id="CHEBI:29105"/>
    </ligand>
</feature>
<reference evidence="9" key="2">
    <citation type="submission" date="2016-11" db="EMBL/GenBank/DDBJ databases">
        <title>Complete genome sequence of Virgibacillus pantothenticus 21D, a halophilic bacterium isolated from the deep hypersaline anoxic basin Discovery in the Mediterranean Sea.</title>
        <authorList>
            <person name="Zeaiter Z."/>
            <person name="Booth J.M."/>
            <person name="Prosdocimi E.M."/>
            <person name="Mapelli F."/>
            <person name="Fusi M."/>
            <person name="Daffonchio D."/>
            <person name="Borin S."/>
            <person name="Crotti E."/>
        </authorList>
    </citation>
    <scope>NUCLEOTIDE SEQUENCE [LARGE SCALE GENOMIC DNA]</scope>
    <source>
        <strain evidence="9">21D</strain>
    </source>
</reference>
<proteinExistence type="inferred from homology"/>
<dbReference type="Proteomes" id="UP000234237">
    <property type="component" value="Chromosome"/>
</dbReference>
<evidence type="ECO:0000313" key="7">
    <source>
        <dbReference type="EMBL" id="AUJ24490.1"/>
    </source>
</evidence>
<evidence type="ECO:0000256" key="2">
    <source>
        <dbReference type="ARBA" id="ARBA00012925"/>
    </source>
</evidence>
<keyword evidence="4 6" id="KW-0862">Zinc</keyword>
<name>A0A2K9J5W7_9BACI</name>
<evidence type="ECO:0000256" key="3">
    <source>
        <dbReference type="ARBA" id="ARBA00022723"/>
    </source>
</evidence>
<dbReference type="EMBL" id="JAZHPM010000042">
    <property type="protein sequence ID" value="MEF2293836.1"/>
    <property type="molecule type" value="Genomic_DNA"/>
</dbReference>
<keyword evidence="7" id="KW-0456">Lyase</keyword>
<dbReference type="AlphaFoldDB" id="A0A2K9J5W7"/>
<dbReference type="GO" id="GO:0008270">
    <property type="term" value="F:zinc ion binding"/>
    <property type="evidence" value="ECO:0007669"/>
    <property type="project" value="InterPro"/>
</dbReference>
<reference evidence="7" key="1">
    <citation type="submission" date="2016-11" db="EMBL/GenBank/DDBJ databases">
        <title>Complete genome sequence of Virgibacillus dokdonensis 21D, a halophilic bacterium isolated from the deep hypersaline anoxic basin Discovery in the Mediterranean Sea.</title>
        <authorList>
            <person name="Zeaiter Z."/>
            <person name="Booth J.M."/>
            <person name="Prosdocimi E.M."/>
            <person name="Mapelli F."/>
            <person name="Fusi M."/>
            <person name="Daffonchio D."/>
            <person name="Borin S."/>
            <person name="Crotti E."/>
        </authorList>
    </citation>
    <scope>NUCLEOTIDE SEQUENCE</scope>
    <source>
        <strain evidence="7">21D</strain>
    </source>
</reference>
<dbReference type="KEGG" id="vpn:A21D_01407"/>
<comment type="similarity">
    <text evidence="1">Belongs to the beta-class carbonic anhydrase family.</text>
</comment>
<dbReference type="PANTHER" id="PTHR43175">
    <property type="entry name" value="CARBONIC ANHYDRASE"/>
    <property type="match status" value="1"/>
</dbReference>
<evidence type="ECO:0000256" key="5">
    <source>
        <dbReference type="ARBA" id="ARBA00048348"/>
    </source>
</evidence>
<keyword evidence="10" id="KW-1185">Reference proteome</keyword>
<dbReference type="InterPro" id="IPR001765">
    <property type="entry name" value="Carbonic_anhydrase"/>
</dbReference>
<evidence type="ECO:0000313" key="9">
    <source>
        <dbReference type="Proteomes" id="UP000234237"/>
    </source>
</evidence>
<dbReference type="SMART" id="SM00947">
    <property type="entry name" value="Pro_CA"/>
    <property type="match status" value="1"/>
</dbReference>
<dbReference type="Gene3D" id="3.40.1050.10">
    <property type="entry name" value="Carbonic anhydrase"/>
    <property type="match status" value="1"/>
</dbReference>
<protein>
    <recommendedName>
        <fullName evidence="2">carbonic anhydrase</fullName>
        <ecNumber evidence="2">4.2.1.1</ecNumber>
    </recommendedName>
</protein>
<evidence type="ECO:0000256" key="6">
    <source>
        <dbReference type="PIRSR" id="PIRSR601765-1"/>
    </source>
</evidence>
<accession>A0A2K9J5W7</accession>
<feature type="binding site" evidence="6">
    <location>
        <position position="38"/>
    </location>
    <ligand>
        <name>Zn(2+)</name>
        <dbReference type="ChEBI" id="CHEBI:29105"/>
    </ligand>
</feature>
<evidence type="ECO:0000313" key="10">
    <source>
        <dbReference type="Proteomes" id="UP001356080"/>
    </source>
</evidence>
<dbReference type="InterPro" id="IPR036874">
    <property type="entry name" value="Carbonic_anhydrase_sf"/>
</dbReference>
<evidence type="ECO:0000256" key="4">
    <source>
        <dbReference type="ARBA" id="ARBA00022833"/>
    </source>
</evidence>
<dbReference type="RefSeq" id="WP_077701767.1">
    <property type="nucleotide sequence ID" value="NZ_CP018622.1"/>
</dbReference>
<dbReference type="Proteomes" id="UP001356080">
    <property type="component" value="Unassembled WGS sequence"/>
</dbReference>
<dbReference type="EC" id="4.2.1.1" evidence="2"/>
<dbReference type="Pfam" id="PF00484">
    <property type="entry name" value="Pro_CA"/>
    <property type="match status" value="1"/>
</dbReference>
<dbReference type="GO" id="GO:0004089">
    <property type="term" value="F:carbonate dehydratase activity"/>
    <property type="evidence" value="ECO:0007669"/>
    <property type="project" value="UniProtKB-EC"/>
</dbReference>